<dbReference type="Pfam" id="PF13086">
    <property type="entry name" value="AAA_11"/>
    <property type="match status" value="1"/>
</dbReference>
<dbReference type="Pfam" id="PF13087">
    <property type="entry name" value="AAA_12"/>
    <property type="match status" value="1"/>
</dbReference>
<evidence type="ECO:0000256" key="3">
    <source>
        <dbReference type="ARBA" id="ARBA00022801"/>
    </source>
</evidence>
<dbReference type="AlphaFoldDB" id="B2W279"/>
<dbReference type="Proteomes" id="UP000001471">
    <property type="component" value="Unassembled WGS sequence"/>
</dbReference>
<dbReference type="Gene3D" id="3.40.50.300">
    <property type="entry name" value="P-loop containing nucleotide triphosphate hydrolases"/>
    <property type="match status" value="2"/>
</dbReference>
<name>B2W279_PYRTR</name>
<dbReference type="GO" id="GO:0043139">
    <property type="term" value="F:5'-3' DNA helicase activity"/>
    <property type="evidence" value="ECO:0007669"/>
    <property type="project" value="TreeGrafter"/>
</dbReference>
<keyword evidence="4" id="KW-0347">Helicase</keyword>
<evidence type="ECO:0000256" key="2">
    <source>
        <dbReference type="ARBA" id="ARBA00022741"/>
    </source>
</evidence>
<evidence type="ECO:0000313" key="9">
    <source>
        <dbReference type="EMBL" id="EDU46365.1"/>
    </source>
</evidence>
<reference evidence="10" key="1">
    <citation type="journal article" date="2013" name="G3 (Bethesda)">
        <title>Comparative genomics of a plant-pathogenic fungus, Pyrenophora tritici-repentis, reveals transduplication and the impact of repeat elements on pathogenicity and population divergence.</title>
        <authorList>
            <person name="Manning V.A."/>
            <person name="Pandelova I."/>
            <person name="Dhillon B."/>
            <person name="Wilhelm L.J."/>
            <person name="Goodwin S.B."/>
            <person name="Berlin A.M."/>
            <person name="Figueroa M."/>
            <person name="Freitag M."/>
            <person name="Hane J.K."/>
            <person name="Henrissat B."/>
            <person name="Holman W.H."/>
            <person name="Kodira C.D."/>
            <person name="Martin J."/>
            <person name="Oliver R.P."/>
            <person name="Robbertse B."/>
            <person name="Schackwitz W."/>
            <person name="Schwartz D.C."/>
            <person name="Spatafora J.W."/>
            <person name="Turgeon B.G."/>
            <person name="Yandava C."/>
            <person name="Young S."/>
            <person name="Zhou S."/>
            <person name="Zeng Q."/>
            <person name="Grigoriev I.V."/>
            <person name="Ma L.-J."/>
            <person name="Ciuffetti L.M."/>
        </authorList>
    </citation>
    <scope>NUCLEOTIDE SEQUENCE [LARGE SCALE GENOMIC DNA]</scope>
    <source>
        <strain evidence="10">Pt-1C-BFP</strain>
    </source>
</reference>
<dbReference type="GO" id="GO:0016787">
    <property type="term" value="F:hydrolase activity"/>
    <property type="evidence" value="ECO:0007669"/>
    <property type="project" value="UniProtKB-KW"/>
</dbReference>
<dbReference type="STRING" id="426418.B2W279"/>
<organism evidence="9 10">
    <name type="scientific">Pyrenophora tritici-repentis (strain Pt-1C-BFP)</name>
    <name type="common">Wheat tan spot fungus</name>
    <name type="synonym">Drechslera tritici-repentis</name>
    <dbReference type="NCBI Taxonomy" id="426418"/>
    <lineage>
        <taxon>Eukaryota</taxon>
        <taxon>Fungi</taxon>
        <taxon>Dikarya</taxon>
        <taxon>Ascomycota</taxon>
        <taxon>Pezizomycotina</taxon>
        <taxon>Dothideomycetes</taxon>
        <taxon>Pleosporomycetidae</taxon>
        <taxon>Pleosporales</taxon>
        <taxon>Pleosporineae</taxon>
        <taxon>Pleosporaceae</taxon>
        <taxon>Pyrenophora</taxon>
    </lineage>
</organism>
<sequence>MARSLPFKVTGNMFSAVDDVTAGDASPAPRDALPPSAPRKKSKYAHMLYQEDEEIQDTGEIAPATTMREHVAAFMELTGDGDVSPFLEKLAGYDLNAIHKEYRGSDKPDIGKFRYRRQMLLVLVVTEDVQTDVQTVNYVIFANCIRPADGQQDAGISMNMFHEPMDSAADVKDFGEHIARGHNNFIEFAVARNLMMTNINLIKPKEVNAGDYRRRPIWSGLTTGELENIRAKGTDATLVPDMDDFERTILFLDRAVQLAVFRRIEFADMPTMKKFENFFFGSMHLCSKYRNFWYYQLQLEKPHEKTGELSESADIFNSKCNLEKLQPPRWMSYRFPSVQDCAFLVRLALARERNSQKMLIEKMSASTKGDCKALLESIDGLKGGYYVKIRLPGTQNNEDDDFELVKPILGTRVMIHVSIMCGEKISYEGQVVEAPGSEDIDVDESKDFDFVVHVIGRPYEFGTTTHVVNIEYIDDKTTADRARIATENMASMSLKRTEGVDMQGVIFRTQPTIAPENLNAGRDMHPETLCKVLEDVKTKWRLKKTQIDAVKETLVSDNGLALIYGSPGTGKTTTTAAAAHEHCEMGRKVIYVCNSNKAVDAALDSFRKKQNPKISAIRFVGGYQTYEKYTQAVVPGANLEELVSAINPTMTAAMKANPDTLFHVQLRKQIDLWAAAPEHKMHREAKDYVEKLAADKNTKASDNTKASKGLQEMLTQWFVEHNIDIIFTTCSSASHSSIQHFKPSSAFIDEAGHATIPDVCMAVDPFKEHVKSLTLSSDYNLLKPIITTWNSNEARFMLTDSLFRQLINDPDRDMRYVTLREQYRQHPDLSAWAIQTLYQGRVKDAPSASQVTPVGRTVRQVFQQMGTGRKNKRCRMAIDVSGDDAVSKHFKDTTSYCNSEEARIIVGLVRGLLAFKPNHTAGDEHKFARIQPAHINIITPYKGQQHIRNMLMEKVQESSESEVLVKMVTDGAVNTTWGTPGSDVDIVFISLCVRNPKKAMANKKFIALGNALCVQNTRARQFQVTCGNWNGWLEAAMESTGGRIASDHHKPFVSLTKDIYHKGDMVAWQDVDATLLAQTPVTLKASHFYTNVRPNINAEKYRADLKKPTKRKQGGSAYSMSSIRSDLPSSAASVPVPDQPKTVSNRELKRRMHAAKHAKDQGV</sequence>
<feature type="region of interest" description="Disordered" evidence="6">
    <location>
        <begin position="1100"/>
        <end position="1163"/>
    </location>
</feature>
<feature type="domain" description="DNA2/NAM7 helicase helicase" evidence="7">
    <location>
        <begin position="542"/>
        <end position="763"/>
    </location>
</feature>
<evidence type="ECO:0000256" key="6">
    <source>
        <dbReference type="SAM" id="MobiDB-lite"/>
    </source>
</evidence>
<dbReference type="PANTHER" id="PTHR43788">
    <property type="entry name" value="DNA2/NAM7 HELICASE FAMILY MEMBER"/>
    <property type="match status" value="1"/>
</dbReference>
<dbReference type="SUPFAM" id="SSF52540">
    <property type="entry name" value="P-loop containing nucleoside triphosphate hydrolases"/>
    <property type="match status" value="1"/>
</dbReference>
<evidence type="ECO:0000259" key="8">
    <source>
        <dbReference type="Pfam" id="PF13087"/>
    </source>
</evidence>
<evidence type="ECO:0000259" key="7">
    <source>
        <dbReference type="Pfam" id="PF13086"/>
    </source>
</evidence>
<dbReference type="EMBL" id="DS231617">
    <property type="protein sequence ID" value="EDU46365.1"/>
    <property type="molecule type" value="Genomic_DNA"/>
</dbReference>
<dbReference type="PANTHER" id="PTHR43788:SF8">
    <property type="entry name" value="DNA-BINDING PROTEIN SMUBP-2"/>
    <property type="match status" value="1"/>
</dbReference>
<dbReference type="InterPro" id="IPR041677">
    <property type="entry name" value="DNA2/NAM7_AAA_11"/>
</dbReference>
<dbReference type="OMA" id="HECNIEI"/>
<dbReference type="GO" id="GO:0005524">
    <property type="term" value="F:ATP binding"/>
    <property type="evidence" value="ECO:0007669"/>
    <property type="project" value="UniProtKB-KW"/>
</dbReference>
<keyword evidence="5" id="KW-0067">ATP-binding</keyword>
<dbReference type="InterPro" id="IPR041679">
    <property type="entry name" value="DNA2/NAM7-like_C"/>
</dbReference>
<dbReference type="InterPro" id="IPR050534">
    <property type="entry name" value="Coronavir_polyprotein_1ab"/>
</dbReference>
<evidence type="ECO:0000313" key="10">
    <source>
        <dbReference type="Proteomes" id="UP000001471"/>
    </source>
</evidence>
<keyword evidence="2" id="KW-0547">Nucleotide-binding</keyword>
<dbReference type="InParanoid" id="B2W279"/>
<dbReference type="HOGENOM" id="CLU_274976_0_0_1"/>
<proteinExistence type="inferred from homology"/>
<evidence type="ECO:0000256" key="1">
    <source>
        <dbReference type="ARBA" id="ARBA00007913"/>
    </source>
</evidence>
<evidence type="ECO:0000256" key="5">
    <source>
        <dbReference type="ARBA" id="ARBA00022840"/>
    </source>
</evidence>
<evidence type="ECO:0000256" key="4">
    <source>
        <dbReference type="ARBA" id="ARBA00022806"/>
    </source>
</evidence>
<keyword evidence="3" id="KW-0378">Hydrolase</keyword>
<gene>
    <name evidence="9" type="ORF">PTRG_03527</name>
</gene>
<feature type="compositionally biased region" description="Polar residues" evidence="6">
    <location>
        <begin position="1116"/>
        <end position="1132"/>
    </location>
</feature>
<feature type="domain" description="DNA2/NAM7 helicase-like C-terminal" evidence="8">
    <location>
        <begin position="799"/>
        <end position="1028"/>
    </location>
</feature>
<dbReference type="InterPro" id="IPR027417">
    <property type="entry name" value="P-loop_NTPase"/>
</dbReference>
<dbReference type="OrthoDB" id="3946766at2759"/>
<comment type="similarity">
    <text evidence="1">Belongs to the DNA2/NAM7 helicase family.</text>
</comment>
<dbReference type="eggNOG" id="KOG1802">
    <property type="taxonomic scope" value="Eukaryota"/>
</dbReference>
<accession>B2W279</accession>
<protein>
    <submittedName>
        <fullName evidence="9">Uncharacterized protein</fullName>
    </submittedName>
</protein>